<evidence type="ECO:0008006" key="3">
    <source>
        <dbReference type="Google" id="ProtNLM"/>
    </source>
</evidence>
<sequence>MQYYLKDGEERRTVTFHESDVQKYCLLFNIEFNGHVPTLMCAKLWPEFEIYKSFVKETLILKETYIKEINKLVTNEDYSAILRKISEKIIKNIVKYRYSLEINKNNYKCIYIEQEFIEVKR</sequence>
<dbReference type="RefSeq" id="WP_002441168.1">
    <property type="nucleotide sequence ID" value="NZ_AP018585.1"/>
</dbReference>
<gene>
    <name evidence="1" type="ORF">JMUB590_2309</name>
</gene>
<name>A0ABN5W5S4_9STAP</name>
<protein>
    <recommendedName>
        <fullName evidence="3">Protein vraC</fullName>
    </recommendedName>
</protein>
<evidence type="ECO:0000313" key="2">
    <source>
        <dbReference type="Proteomes" id="UP000274772"/>
    </source>
</evidence>
<evidence type="ECO:0000313" key="1">
    <source>
        <dbReference type="EMBL" id="BBD93363.1"/>
    </source>
</evidence>
<keyword evidence="2" id="KW-1185">Reference proteome</keyword>
<reference evidence="1 2" key="1">
    <citation type="submission" date="2018-05" db="EMBL/GenBank/DDBJ databases">
        <title>Complete genome sequencing of three human clinical isolates of Staphylococcus caprae reveals virulence factors similar to those of S. epidermidis and S. capitis.</title>
        <authorList>
            <person name="Watanabe S."/>
            <person name="Cui L."/>
        </authorList>
    </citation>
    <scope>NUCLEOTIDE SEQUENCE [LARGE SCALE GENOMIC DNA]</scope>
    <source>
        <strain evidence="1 2">JMUB590</strain>
    </source>
</reference>
<proteinExistence type="predicted"/>
<dbReference type="EMBL" id="AP018586">
    <property type="protein sequence ID" value="BBD93363.1"/>
    <property type="molecule type" value="Genomic_DNA"/>
</dbReference>
<organism evidence="1 2">
    <name type="scientific">Staphylococcus caprae</name>
    <dbReference type="NCBI Taxonomy" id="29380"/>
    <lineage>
        <taxon>Bacteria</taxon>
        <taxon>Bacillati</taxon>
        <taxon>Bacillota</taxon>
        <taxon>Bacilli</taxon>
        <taxon>Bacillales</taxon>
        <taxon>Staphylococcaceae</taxon>
        <taxon>Staphylococcus</taxon>
    </lineage>
</organism>
<accession>A0ABN5W5S4</accession>
<dbReference type="Proteomes" id="UP000274772">
    <property type="component" value="Chromosome"/>
</dbReference>
<dbReference type="GeneID" id="58052039"/>